<keyword evidence="2 4" id="KW-0808">Transferase</keyword>
<name>A0ABR8ALY5_9CYAN</name>
<dbReference type="HAMAP" id="MF_01930">
    <property type="entry name" value="PurN"/>
    <property type="match status" value="1"/>
</dbReference>
<dbReference type="PANTHER" id="PTHR43369:SF2">
    <property type="entry name" value="PHOSPHORIBOSYLGLYCINAMIDE FORMYLTRANSFERASE"/>
    <property type="match status" value="1"/>
</dbReference>
<dbReference type="RefSeq" id="WP_190540022.1">
    <property type="nucleotide sequence ID" value="NZ_CAWPNO010000121.1"/>
</dbReference>
<evidence type="ECO:0000256" key="1">
    <source>
        <dbReference type="ARBA" id="ARBA00005054"/>
    </source>
</evidence>
<keyword evidence="7" id="KW-1185">Reference proteome</keyword>
<accession>A0ABR8ALY5</accession>
<feature type="domain" description="Formyl transferase N-terminal" evidence="5">
    <location>
        <begin position="32"/>
        <end position="210"/>
    </location>
</feature>
<feature type="site" description="Raises pKa of active site His" evidence="4">
    <location>
        <position position="173"/>
    </location>
</feature>
<proteinExistence type="inferred from homology"/>
<feature type="active site" description="Proton donor" evidence="4">
    <location>
        <position position="137"/>
    </location>
</feature>
<organism evidence="6 7">
    <name type="scientific">Calothrix parietina FACHB-288</name>
    <dbReference type="NCBI Taxonomy" id="2692896"/>
    <lineage>
        <taxon>Bacteria</taxon>
        <taxon>Bacillati</taxon>
        <taxon>Cyanobacteriota</taxon>
        <taxon>Cyanophyceae</taxon>
        <taxon>Nostocales</taxon>
        <taxon>Calotrichaceae</taxon>
        <taxon>Calothrix</taxon>
    </lineage>
</organism>
<comment type="pathway">
    <text evidence="1 4">Purine metabolism; IMP biosynthesis via de novo pathway; N(2)-formyl-N(1)-(5-phospho-D-ribosyl)glycinamide from N(1)-(5-phospho-D-ribosyl)glycinamide (10-formyl THF route): step 1/1.</text>
</comment>
<comment type="similarity">
    <text evidence="4">Belongs to the GART family.</text>
</comment>
<dbReference type="Gene3D" id="3.40.50.170">
    <property type="entry name" value="Formyl transferase, N-terminal domain"/>
    <property type="match status" value="1"/>
</dbReference>
<gene>
    <name evidence="4" type="primary">purN</name>
    <name evidence="6" type="ORF">H6G24_33385</name>
</gene>
<protein>
    <recommendedName>
        <fullName evidence="4">Phosphoribosylglycinamide formyltransferase</fullName>
        <ecNumber evidence="4">2.1.2.2</ecNumber>
    </recommendedName>
    <alternativeName>
        <fullName evidence="4">5'-phosphoribosylglycinamide transformylase</fullName>
    </alternativeName>
    <alternativeName>
        <fullName evidence="4">GAR transformylase</fullName>
        <shortName evidence="4">GART</shortName>
    </alternativeName>
</protein>
<feature type="binding site" evidence="4">
    <location>
        <begin position="40"/>
        <end position="42"/>
    </location>
    <ligand>
        <name>N(1)-(5-phospho-beta-D-ribosyl)glycinamide</name>
        <dbReference type="ChEBI" id="CHEBI:143788"/>
    </ligand>
</feature>
<dbReference type="CDD" id="cd08645">
    <property type="entry name" value="FMT_core_GART"/>
    <property type="match status" value="1"/>
</dbReference>
<evidence type="ECO:0000259" key="5">
    <source>
        <dbReference type="Pfam" id="PF00551"/>
    </source>
</evidence>
<dbReference type="Pfam" id="PF00551">
    <property type="entry name" value="Formyl_trans_N"/>
    <property type="match status" value="1"/>
</dbReference>
<dbReference type="GO" id="GO:0004644">
    <property type="term" value="F:phosphoribosylglycinamide formyltransferase activity"/>
    <property type="evidence" value="ECO:0007669"/>
    <property type="project" value="UniProtKB-EC"/>
</dbReference>
<evidence type="ECO:0000256" key="2">
    <source>
        <dbReference type="ARBA" id="ARBA00022679"/>
    </source>
</evidence>
<dbReference type="SUPFAM" id="SSF53328">
    <property type="entry name" value="Formyltransferase"/>
    <property type="match status" value="1"/>
</dbReference>
<comment type="catalytic activity">
    <reaction evidence="4">
        <text>N(1)-(5-phospho-beta-D-ribosyl)glycinamide + (6R)-10-formyltetrahydrofolate = N(2)-formyl-N(1)-(5-phospho-beta-D-ribosyl)glycinamide + (6S)-5,6,7,8-tetrahydrofolate + H(+)</text>
        <dbReference type="Rhea" id="RHEA:15053"/>
        <dbReference type="ChEBI" id="CHEBI:15378"/>
        <dbReference type="ChEBI" id="CHEBI:57453"/>
        <dbReference type="ChEBI" id="CHEBI:143788"/>
        <dbReference type="ChEBI" id="CHEBI:147286"/>
        <dbReference type="ChEBI" id="CHEBI:195366"/>
        <dbReference type="EC" id="2.1.2.2"/>
    </reaction>
</comment>
<dbReference type="EC" id="2.1.2.2" evidence="4"/>
<evidence type="ECO:0000313" key="7">
    <source>
        <dbReference type="Proteomes" id="UP000658514"/>
    </source>
</evidence>
<dbReference type="InterPro" id="IPR002376">
    <property type="entry name" value="Formyl_transf_N"/>
</dbReference>
<sequence length="224" mass="24324">MSDCSVVDTATTSLISPSISHHQLASTTPIKLGILASGNGSNFEAVAQAIDTENLNAQIQVLIYNNPDAKAAIKAKNRGVEAILLNHRDYKNREKFDGVLVQTLQNYDVEWVILAGWMRLLTPVLIDAFPEQIINIHPSLLPSFKGIHAVEQALAAGVKITGCTVHLVCLEVDSGPIIMQAAVPILVDDTADTLHARIQIEEHRILPQAIALAAQRRSLLLNHV</sequence>
<dbReference type="PANTHER" id="PTHR43369">
    <property type="entry name" value="PHOSPHORIBOSYLGLYCINAMIDE FORMYLTRANSFERASE"/>
    <property type="match status" value="1"/>
</dbReference>
<feature type="binding site" evidence="4">
    <location>
        <position position="93"/>
    </location>
    <ligand>
        <name>(6R)-10-formyltetrahydrofolate</name>
        <dbReference type="ChEBI" id="CHEBI:195366"/>
    </ligand>
</feature>
<comment type="caution">
    <text evidence="6">The sequence shown here is derived from an EMBL/GenBank/DDBJ whole genome shotgun (WGS) entry which is preliminary data.</text>
</comment>
<evidence type="ECO:0000256" key="3">
    <source>
        <dbReference type="ARBA" id="ARBA00022755"/>
    </source>
</evidence>
<dbReference type="NCBIfam" id="TIGR00639">
    <property type="entry name" value="PurN"/>
    <property type="match status" value="1"/>
</dbReference>
<comment type="function">
    <text evidence="4">Catalyzes the transfer of a formyl group from 10-formyltetrahydrofolate to 5-phospho-ribosyl-glycinamide (GAR), producing 5-phospho-ribosyl-N-formylglycinamide (FGAR) and tetrahydrofolate.</text>
</comment>
<feature type="binding site" evidence="4">
    <location>
        <position position="135"/>
    </location>
    <ligand>
        <name>(6R)-10-formyltetrahydrofolate</name>
        <dbReference type="ChEBI" id="CHEBI:195366"/>
    </ligand>
</feature>
<dbReference type="EMBL" id="JACJQH010000083">
    <property type="protein sequence ID" value="MBD2200303.1"/>
    <property type="molecule type" value="Genomic_DNA"/>
</dbReference>
<evidence type="ECO:0000256" key="4">
    <source>
        <dbReference type="HAMAP-Rule" id="MF_01930"/>
    </source>
</evidence>
<evidence type="ECO:0000313" key="6">
    <source>
        <dbReference type="EMBL" id="MBD2200303.1"/>
    </source>
</evidence>
<keyword evidence="3 4" id="KW-0658">Purine biosynthesis</keyword>
<reference evidence="6 7" key="1">
    <citation type="journal article" date="2020" name="ISME J.">
        <title>Comparative genomics reveals insights into cyanobacterial evolution and habitat adaptation.</title>
        <authorList>
            <person name="Chen M.Y."/>
            <person name="Teng W.K."/>
            <person name="Zhao L."/>
            <person name="Hu C.X."/>
            <person name="Zhou Y.K."/>
            <person name="Han B.P."/>
            <person name="Song L.R."/>
            <person name="Shu W.S."/>
        </authorList>
    </citation>
    <scope>NUCLEOTIDE SEQUENCE [LARGE SCALE GENOMIC DNA]</scope>
    <source>
        <strain evidence="6 7">FACHB-288</strain>
    </source>
</reference>
<dbReference type="InterPro" id="IPR036477">
    <property type="entry name" value="Formyl_transf_N_sf"/>
</dbReference>
<feature type="binding site" evidence="4">
    <location>
        <begin position="118"/>
        <end position="121"/>
    </location>
    <ligand>
        <name>(6R)-10-formyltetrahydrofolate</name>
        <dbReference type="ChEBI" id="CHEBI:195366"/>
    </ligand>
</feature>
<dbReference type="InterPro" id="IPR004607">
    <property type="entry name" value="GART"/>
</dbReference>
<dbReference type="Proteomes" id="UP000658514">
    <property type="component" value="Unassembled WGS sequence"/>
</dbReference>